<evidence type="ECO:0000256" key="1">
    <source>
        <dbReference type="ARBA" id="ARBA00009369"/>
    </source>
</evidence>
<dbReference type="GO" id="GO:0005886">
    <property type="term" value="C:plasma membrane"/>
    <property type="evidence" value="ECO:0007669"/>
    <property type="project" value="TreeGrafter"/>
</dbReference>
<keyword evidence="10" id="KW-1185">Reference proteome</keyword>
<evidence type="ECO:0000313" key="10">
    <source>
        <dbReference type="Proteomes" id="UP000244810"/>
    </source>
</evidence>
<dbReference type="Proteomes" id="UP000244810">
    <property type="component" value="Unassembled WGS sequence"/>
</dbReference>
<evidence type="ECO:0000256" key="5">
    <source>
        <dbReference type="SAM" id="Coils"/>
    </source>
</evidence>
<feature type="transmembrane region" description="Helical" evidence="7">
    <location>
        <begin position="15"/>
        <end position="34"/>
    </location>
</feature>
<dbReference type="Gene3D" id="2.40.10.350">
    <property type="entry name" value="Rod shape-determining protein MreC, domain 2"/>
    <property type="match status" value="1"/>
</dbReference>
<dbReference type="PANTHER" id="PTHR34138">
    <property type="entry name" value="CELL SHAPE-DETERMINING PROTEIN MREC"/>
    <property type="match status" value="1"/>
</dbReference>
<sequence>MPSDRSNEADYVRPVRRLVIGVLVLVLFGLFLLWRIDSPRIERFRTAVVDAVVPNMDWAMAPITGVARMIEDFRSYARIYEQNQELRRELQQMRAWREAALQLEQRNAQLLDMARVRLDPQLTHVTGVVMADAGSPYRQSVLLNVGARDGIVDGWAVMDGLGLAGRIAGVGDRSSRVILLTDSNSRVPVMVQPTGQRALLSGDNTPLPVLDFVESPEALRPGDRVISASDGGVFPPGLLVGEVVMATDGRLRVQLAADYGRLDFLRVLRSRPAERIEQSGTLLRPVAGDGTLLDPATGAPAQPPLPETVPDPAAGSVEAVPAVPLPGAGTSDGPPDE</sequence>
<evidence type="ECO:0000313" key="9">
    <source>
        <dbReference type="EMBL" id="PVE49362.1"/>
    </source>
</evidence>
<keyword evidence="5" id="KW-0175">Coiled coil</keyword>
<dbReference type="InterPro" id="IPR042175">
    <property type="entry name" value="Cell/Rod_MreC_2"/>
</dbReference>
<keyword evidence="7" id="KW-0812">Transmembrane</keyword>
<dbReference type="Gene3D" id="2.40.10.340">
    <property type="entry name" value="Rod shape-determining protein MreC, domain 1"/>
    <property type="match status" value="1"/>
</dbReference>
<feature type="domain" description="Rod shape-determining protein MreC beta-barrel core" evidence="8">
    <location>
        <begin position="129"/>
        <end position="268"/>
    </location>
</feature>
<proteinExistence type="inferred from homology"/>
<feature type="coiled-coil region" evidence="5">
    <location>
        <begin position="86"/>
        <end position="113"/>
    </location>
</feature>
<protein>
    <recommendedName>
        <fullName evidence="2">Cell shape-determining protein MreC</fullName>
    </recommendedName>
    <alternativeName>
        <fullName evidence="4">Cell shape protein MreC</fullName>
    </alternativeName>
</protein>
<organism evidence="9 10">
    <name type="scientific">Pararhodobacter aggregans</name>
    <dbReference type="NCBI Taxonomy" id="404875"/>
    <lineage>
        <taxon>Bacteria</taxon>
        <taxon>Pseudomonadati</taxon>
        <taxon>Pseudomonadota</taxon>
        <taxon>Alphaproteobacteria</taxon>
        <taxon>Rhodobacterales</taxon>
        <taxon>Paracoccaceae</taxon>
        <taxon>Pararhodobacter</taxon>
    </lineage>
</organism>
<keyword evidence="7" id="KW-1133">Transmembrane helix</keyword>
<gene>
    <name evidence="9" type="ORF">DDE23_02870</name>
</gene>
<feature type="region of interest" description="Disordered" evidence="6">
    <location>
        <begin position="279"/>
        <end position="337"/>
    </location>
</feature>
<keyword evidence="3" id="KW-0133">Cell shape</keyword>
<dbReference type="InterPro" id="IPR007221">
    <property type="entry name" value="MreC"/>
</dbReference>
<evidence type="ECO:0000256" key="2">
    <source>
        <dbReference type="ARBA" id="ARBA00013855"/>
    </source>
</evidence>
<evidence type="ECO:0000259" key="8">
    <source>
        <dbReference type="Pfam" id="PF04085"/>
    </source>
</evidence>
<evidence type="ECO:0000256" key="7">
    <source>
        <dbReference type="SAM" id="Phobius"/>
    </source>
</evidence>
<name>A0A2T7UXF4_9RHOB</name>
<dbReference type="InterPro" id="IPR055342">
    <property type="entry name" value="MreC_beta-barrel_core"/>
</dbReference>
<dbReference type="EMBL" id="QDDR01000001">
    <property type="protein sequence ID" value="PVE49362.1"/>
    <property type="molecule type" value="Genomic_DNA"/>
</dbReference>
<evidence type="ECO:0000256" key="4">
    <source>
        <dbReference type="ARBA" id="ARBA00032089"/>
    </source>
</evidence>
<accession>A0A2T7UXF4</accession>
<dbReference type="PANTHER" id="PTHR34138:SF1">
    <property type="entry name" value="CELL SHAPE-DETERMINING PROTEIN MREC"/>
    <property type="match status" value="1"/>
</dbReference>
<comment type="similarity">
    <text evidence="1">Belongs to the MreC family.</text>
</comment>
<dbReference type="RefSeq" id="WP_107749866.1">
    <property type="nucleotide sequence ID" value="NZ_QBKF01000001.1"/>
</dbReference>
<comment type="caution">
    <text evidence="9">The sequence shown here is derived from an EMBL/GenBank/DDBJ whole genome shotgun (WGS) entry which is preliminary data.</text>
</comment>
<keyword evidence="7" id="KW-0472">Membrane</keyword>
<dbReference type="GO" id="GO:0008360">
    <property type="term" value="P:regulation of cell shape"/>
    <property type="evidence" value="ECO:0007669"/>
    <property type="project" value="UniProtKB-KW"/>
</dbReference>
<reference evidence="9 10" key="1">
    <citation type="journal article" date="2011" name="Syst. Appl. Microbiol.">
        <title>Defluviimonas denitrificans gen. nov., sp. nov., and Pararhodobacter aggregans gen. nov., sp. nov., non-phototrophic Rhodobacteraceae from the biofilter of a marine aquaculture.</title>
        <authorList>
            <person name="Foesel B.U."/>
            <person name="Drake H.L."/>
            <person name="Schramm A."/>
        </authorList>
    </citation>
    <scope>NUCLEOTIDE SEQUENCE [LARGE SCALE GENOMIC DNA]</scope>
    <source>
        <strain evidence="9 10">D1-19</strain>
    </source>
</reference>
<dbReference type="OrthoDB" id="8478127at2"/>
<dbReference type="NCBIfam" id="NF010533">
    <property type="entry name" value="PRK13922.9-5"/>
    <property type="match status" value="1"/>
</dbReference>
<evidence type="ECO:0000256" key="6">
    <source>
        <dbReference type="SAM" id="MobiDB-lite"/>
    </source>
</evidence>
<dbReference type="InterPro" id="IPR042177">
    <property type="entry name" value="Cell/Rod_1"/>
</dbReference>
<dbReference type="AlphaFoldDB" id="A0A2T7UXF4"/>
<evidence type="ECO:0000256" key="3">
    <source>
        <dbReference type="ARBA" id="ARBA00022960"/>
    </source>
</evidence>
<dbReference type="Pfam" id="PF04085">
    <property type="entry name" value="MreC"/>
    <property type="match status" value="1"/>
</dbReference>